<dbReference type="GO" id="GO:0003677">
    <property type="term" value="F:DNA binding"/>
    <property type="evidence" value="ECO:0007669"/>
    <property type="project" value="UniProtKB-UniRule"/>
</dbReference>
<reference evidence="5" key="1">
    <citation type="journal article" date="2012" name="Genome Res.">
        <title>Genomic characterization of the Bacillus cereus sensu lato species: Backdrop to the evolution of Bacillus anthracis.</title>
        <authorList>
            <person name="Zwick M.E."/>
            <person name="Joseph S.J."/>
            <person name="Didelot X."/>
            <person name="Chen P.E."/>
            <person name="Bishop-Lilly K.A."/>
            <person name="Stewart A.C."/>
            <person name="Willner K."/>
            <person name="Nolan N."/>
            <person name="Lentz S."/>
            <person name="Thomason M.K."/>
            <person name="Sozhamannan S."/>
            <person name="Mateczun A.J."/>
            <person name="Du L."/>
            <person name="Read T.D."/>
        </authorList>
    </citation>
    <scope>NUCLEOTIDE SEQUENCE [LARGE SCALE GENOMIC DNA]</scope>
    <source>
        <strain evidence="5">AH603</strain>
    </source>
</reference>
<dbReference type="Gene3D" id="1.10.357.10">
    <property type="entry name" value="Tetracycline Repressor, domain 2"/>
    <property type="match status" value="1"/>
</dbReference>
<dbReference type="Proteomes" id="UP000001753">
    <property type="component" value="Chromosome"/>
</dbReference>
<feature type="domain" description="HTH tetR-type" evidence="4">
    <location>
        <begin position="11"/>
        <end position="71"/>
    </location>
</feature>
<proteinExistence type="predicted"/>
<comment type="caution">
    <text evidence="5">The sequence shown here is derived from an EMBL/GenBank/DDBJ whole genome shotgun (WGS) entry which is preliminary data.</text>
</comment>
<dbReference type="PROSITE" id="PS50977">
    <property type="entry name" value="HTH_TETR_2"/>
    <property type="match status" value="1"/>
</dbReference>
<feature type="DNA-binding region" description="H-T-H motif" evidence="3">
    <location>
        <begin position="34"/>
        <end position="53"/>
    </location>
</feature>
<evidence type="ECO:0000256" key="2">
    <source>
        <dbReference type="ARBA" id="ARBA00023125"/>
    </source>
</evidence>
<dbReference type="PANTHER" id="PTHR43479">
    <property type="entry name" value="ACREF/ENVCD OPERON REPRESSOR-RELATED"/>
    <property type="match status" value="1"/>
</dbReference>
<evidence type="ECO:0000259" key="4">
    <source>
        <dbReference type="PROSITE" id="PS50977"/>
    </source>
</evidence>
<evidence type="ECO:0000313" key="5">
    <source>
        <dbReference type="EMBL" id="EEL70861.1"/>
    </source>
</evidence>
<evidence type="ECO:0000256" key="3">
    <source>
        <dbReference type="PROSITE-ProRule" id="PRU00335"/>
    </source>
</evidence>
<organism evidence="5">
    <name type="scientific">Bacillus mycoides</name>
    <dbReference type="NCBI Taxonomy" id="1405"/>
    <lineage>
        <taxon>Bacteria</taxon>
        <taxon>Bacillati</taxon>
        <taxon>Bacillota</taxon>
        <taxon>Bacilli</taxon>
        <taxon>Bacillales</taxon>
        <taxon>Bacillaceae</taxon>
        <taxon>Bacillus</taxon>
        <taxon>Bacillus cereus group</taxon>
    </lineage>
</organism>
<dbReference type="PRINTS" id="PR00455">
    <property type="entry name" value="HTHTETR"/>
</dbReference>
<dbReference type="PANTHER" id="PTHR43479:SF7">
    <property type="entry name" value="TETR-FAMILY TRANSCRIPTIONAL REGULATOR"/>
    <property type="match status" value="1"/>
</dbReference>
<accession>C2XTW8</accession>
<keyword evidence="1" id="KW-0678">Repressor</keyword>
<dbReference type="HOGENOM" id="CLU_185078_0_0_9"/>
<dbReference type="Pfam" id="PF00440">
    <property type="entry name" value="TetR_N"/>
    <property type="match status" value="1"/>
</dbReference>
<sequence>MKSAYTDLRVARTKEAIRDALTELINEKGFDSITVKDITARANINRGTFYLHYRDKYDLFDLWSSIGDLYFIFIFSKR</sequence>
<dbReference type="InterPro" id="IPR009057">
    <property type="entry name" value="Homeodomain-like_sf"/>
</dbReference>
<name>C2XTW8_BACMY</name>
<evidence type="ECO:0000256" key="1">
    <source>
        <dbReference type="ARBA" id="ARBA00022491"/>
    </source>
</evidence>
<dbReference type="InterPro" id="IPR050624">
    <property type="entry name" value="HTH-type_Tx_Regulator"/>
</dbReference>
<dbReference type="AlphaFoldDB" id="C2XTW8"/>
<dbReference type="InterPro" id="IPR001647">
    <property type="entry name" value="HTH_TetR"/>
</dbReference>
<keyword evidence="2 3" id="KW-0238">DNA-binding</keyword>
<gene>
    <name evidence="5" type="ORF">bcere0026_21390</name>
</gene>
<dbReference type="EMBL" id="ACMP01000067">
    <property type="protein sequence ID" value="EEL70861.1"/>
    <property type="molecule type" value="Genomic_DNA"/>
</dbReference>
<protein>
    <submittedName>
        <fullName evidence="5">Transcriptional regulator, TetR</fullName>
    </submittedName>
</protein>
<dbReference type="SUPFAM" id="SSF46689">
    <property type="entry name" value="Homeodomain-like"/>
    <property type="match status" value="1"/>
</dbReference>